<gene>
    <name evidence="8" type="ORF">PPERSA_11387</name>
</gene>
<comment type="similarity">
    <text evidence="2 7">Belongs to the NDUFAF7 family.</text>
</comment>
<dbReference type="InterPro" id="IPR038375">
    <property type="entry name" value="NDUFAF7_sf"/>
</dbReference>
<reference evidence="8 9" key="1">
    <citation type="journal article" date="2015" name="Sci. Rep.">
        <title>Genome of the facultative scuticociliatosis pathogen Pseudocohnilembus persalinus provides insight into its virulence through horizontal gene transfer.</title>
        <authorList>
            <person name="Xiong J."/>
            <person name="Wang G."/>
            <person name="Cheng J."/>
            <person name="Tian M."/>
            <person name="Pan X."/>
            <person name="Warren A."/>
            <person name="Jiang C."/>
            <person name="Yuan D."/>
            <person name="Miao W."/>
        </authorList>
    </citation>
    <scope>NUCLEOTIDE SEQUENCE [LARGE SCALE GENOMIC DNA]</scope>
    <source>
        <strain evidence="8">36N120E</strain>
    </source>
</reference>
<keyword evidence="5 7" id="KW-0496">Mitochondrion</keyword>
<dbReference type="GO" id="GO:0005739">
    <property type="term" value="C:mitochondrion"/>
    <property type="evidence" value="ECO:0007669"/>
    <property type="project" value="UniProtKB-SubCell"/>
</dbReference>
<evidence type="ECO:0000256" key="3">
    <source>
        <dbReference type="ARBA" id="ARBA00022603"/>
    </source>
</evidence>
<evidence type="ECO:0000256" key="5">
    <source>
        <dbReference type="ARBA" id="ARBA00023128"/>
    </source>
</evidence>
<evidence type="ECO:0000313" key="8">
    <source>
        <dbReference type="EMBL" id="KRX04263.1"/>
    </source>
</evidence>
<evidence type="ECO:0000256" key="4">
    <source>
        <dbReference type="ARBA" id="ARBA00022679"/>
    </source>
</evidence>
<dbReference type="PANTHER" id="PTHR12049">
    <property type="entry name" value="PROTEIN ARGININE METHYLTRANSFERASE NDUFAF7, MITOCHONDRIAL"/>
    <property type="match status" value="1"/>
</dbReference>
<dbReference type="InterPro" id="IPR003788">
    <property type="entry name" value="NDUFAF7"/>
</dbReference>
<evidence type="ECO:0000256" key="7">
    <source>
        <dbReference type="RuleBase" id="RU364114"/>
    </source>
</evidence>
<evidence type="ECO:0000313" key="9">
    <source>
        <dbReference type="Proteomes" id="UP000054937"/>
    </source>
</evidence>
<dbReference type="InterPro" id="IPR029063">
    <property type="entry name" value="SAM-dependent_MTases_sf"/>
</dbReference>
<dbReference type="Pfam" id="PF02636">
    <property type="entry name" value="Methyltransf_28"/>
    <property type="match status" value="1"/>
</dbReference>
<accession>A0A0V0QQ75</accession>
<proteinExistence type="inferred from homology"/>
<evidence type="ECO:0000256" key="2">
    <source>
        <dbReference type="ARBA" id="ARBA00005891"/>
    </source>
</evidence>
<comment type="function">
    <text evidence="7">Arginine methyltransferase involved in the assembly or stability of mitochondrial NADH:ubiquinone oxidoreductase complex (complex I).</text>
</comment>
<dbReference type="GO" id="GO:0032259">
    <property type="term" value="P:methylation"/>
    <property type="evidence" value="ECO:0007669"/>
    <property type="project" value="UniProtKB-KW"/>
</dbReference>
<keyword evidence="4 7" id="KW-0808">Transferase</keyword>
<keyword evidence="3 7" id="KW-0489">Methyltransferase</keyword>
<evidence type="ECO:0000256" key="1">
    <source>
        <dbReference type="ARBA" id="ARBA00004173"/>
    </source>
</evidence>
<comment type="caution">
    <text evidence="8">The sequence shown here is derived from an EMBL/GenBank/DDBJ whole genome shotgun (WGS) entry which is preliminary data.</text>
</comment>
<dbReference type="EMBL" id="LDAU01000120">
    <property type="protein sequence ID" value="KRX04263.1"/>
    <property type="molecule type" value="Genomic_DNA"/>
</dbReference>
<dbReference type="PANTHER" id="PTHR12049:SF5">
    <property type="entry name" value="PROTEIN ARGININE METHYLTRANSFERASE NDUFAF7 HOMOLOG, MITOCHONDRIAL"/>
    <property type="match status" value="1"/>
</dbReference>
<dbReference type="OrthoDB" id="17415at2759"/>
<comment type="catalytic activity">
    <reaction evidence="6 7">
        <text>L-arginyl-[protein] + 2 S-adenosyl-L-methionine = N(omega),N(omega)'-dimethyl-L-arginyl-[protein] + 2 S-adenosyl-L-homocysteine + 2 H(+)</text>
        <dbReference type="Rhea" id="RHEA:48108"/>
        <dbReference type="Rhea" id="RHEA-COMP:10532"/>
        <dbReference type="Rhea" id="RHEA-COMP:11992"/>
        <dbReference type="ChEBI" id="CHEBI:15378"/>
        <dbReference type="ChEBI" id="CHEBI:29965"/>
        <dbReference type="ChEBI" id="CHEBI:57856"/>
        <dbReference type="ChEBI" id="CHEBI:59789"/>
        <dbReference type="ChEBI" id="CHEBI:88221"/>
        <dbReference type="EC" id="2.1.1.320"/>
    </reaction>
</comment>
<comment type="subcellular location">
    <subcellularLocation>
        <location evidence="1 7">Mitochondrion</location>
    </subcellularLocation>
</comment>
<dbReference type="OMA" id="LPFAPNM"/>
<protein>
    <recommendedName>
        <fullName evidence="7">Protein arginine methyltransferase NDUFAF7</fullName>
        <ecNumber evidence="7">2.1.1.320</ecNumber>
    </recommendedName>
</protein>
<dbReference type="SUPFAM" id="SSF53335">
    <property type="entry name" value="S-adenosyl-L-methionine-dependent methyltransferases"/>
    <property type="match status" value="1"/>
</dbReference>
<organism evidence="8 9">
    <name type="scientific">Pseudocohnilembus persalinus</name>
    <name type="common">Ciliate</name>
    <dbReference type="NCBI Taxonomy" id="266149"/>
    <lineage>
        <taxon>Eukaryota</taxon>
        <taxon>Sar</taxon>
        <taxon>Alveolata</taxon>
        <taxon>Ciliophora</taxon>
        <taxon>Intramacronucleata</taxon>
        <taxon>Oligohymenophorea</taxon>
        <taxon>Scuticociliatia</taxon>
        <taxon>Philasterida</taxon>
        <taxon>Pseudocohnilembidae</taxon>
        <taxon>Pseudocohnilembus</taxon>
    </lineage>
</organism>
<dbReference type="GO" id="GO:0035243">
    <property type="term" value="F:protein-arginine omega-N symmetric methyltransferase activity"/>
    <property type="evidence" value="ECO:0007669"/>
    <property type="project" value="UniProtKB-EC"/>
</dbReference>
<evidence type="ECO:0000256" key="6">
    <source>
        <dbReference type="ARBA" id="ARBA00048612"/>
    </source>
</evidence>
<dbReference type="Proteomes" id="UP000054937">
    <property type="component" value="Unassembled WGS sequence"/>
</dbReference>
<keyword evidence="9" id="KW-1185">Reference proteome</keyword>
<dbReference type="AlphaFoldDB" id="A0A0V0QQ75"/>
<dbReference type="InParanoid" id="A0A0V0QQ75"/>
<dbReference type="Gene3D" id="3.40.50.12710">
    <property type="match status" value="1"/>
</dbReference>
<sequence length="404" mass="47477">MLARDFIGDRLYHPQGGYFCNPDVQVGQLKAPIDFKSLLGYEDYQKALVENYPKNAWLTPCEIFKPYYGMSIGNYIHQLYTYLQQTKKIKQKNIKIIEVGAGTGTAASNILFFLKNYESAYYQNIQYNILDISPQMCEETKNKLSLEHKRLINNGQIRIINEDFYKYNDFSKNDLYFIIFLEVFDNMPHDRVFYNEKEKKFDTCAAVELNLDFPNDNLQEVKLPINDRVIQQVLKLYQELPQMDEIQDKKLGGGIIQKVLQYYYKQDQKNVFLPTFSYKVLEHIHQNIPNHHLIVADFDLLRNSESALQGINAPIVSKKGAKSHEKQDYKDYLVKRGEADIFFPTDFRLLQSMYKEVTGKKSTIFKSKEFMQEFSKKEWTETKSGYNPLLEDFTNTSFFVTQQD</sequence>
<name>A0A0V0QQ75_PSEPJ</name>
<dbReference type="EC" id="2.1.1.320" evidence="7"/>